<organism evidence="1 2">
    <name type="scientific">Opisthorchis viverrini</name>
    <name type="common">Southeast Asian liver fluke</name>
    <dbReference type="NCBI Taxonomy" id="6198"/>
    <lineage>
        <taxon>Eukaryota</taxon>
        <taxon>Metazoa</taxon>
        <taxon>Spiralia</taxon>
        <taxon>Lophotrochozoa</taxon>
        <taxon>Platyhelminthes</taxon>
        <taxon>Trematoda</taxon>
        <taxon>Digenea</taxon>
        <taxon>Opisthorchiida</taxon>
        <taxon>Opisthorchiata</taxon>
        <taxon>Opisthorchiidae</taxon>
        <taxon>Opisthorchis</taxon>
    </lineage>
</organism>
<dbReference type="RefSeq" id="XP_009178031.1">
    <property type="nucleotide sequence ID" value="XM_009179767.1"/>
</dbReference>
<gene>
    <name evidence="1" type="ORF">T265_16212</name>
</gene>
<evidence type="ECO:0008006" key="3">
    <source>
        <dbReference type="Google" id="ProtNLM"/>
    </source>
</evidence>
<sequence>MTKQVEQMVLCNVSTWLDLECSAEYPDPVCFDLDYSVVRVRPGWRGVINEGEEAVLRGRLARKPVEQLVCFYRETLDSEVSRVLDTLKITTDEDADMFVISIPQTGEVDTGYYECRLLNDTPGVPSAGLSAHHLRIRPGRSAIKCAMSVEKDGIDIA</sequence>
<name>A0A074YYF8_OPIVI</name>
<feature type="non-terminal residue" evidence="1">
    <location>
        <position position="157"/>
    </location>
</feature>
<dbReference type="Proteomes" id="UP000054324">
    <property type="component" value="Unassembled WGS sequence"/>
</dbReference>
<dbReference type="GeneID" id="20330377"/>
<keyword evidence="2" id="KW-1185">Reference proteome</keyword>
<dbReference type="KEGG" id="ovi:T265_16212"/>
<evidence type="ECO:0000313" key="1">
    <source>
        <dbReference type="EMBL" id="KER18222.1"/>
    </source>
</evidence>
<protein>
    <recommendedName>
        <fullName evidence="3">Ig-like domain-containing protein</fullName>
    </recommendedName>
</protein>
<proteinExistence type="predicted"/>
<evidence type="ECO:0000313" key="2">
    <source>
        <dbReference type="Proteomes" id="UP000054324"/>
    </source>
</evidence>
<accession>A0A074YYF8</accession>
<dbReference type="CTD" id="20330377"/>
<dbReference type="EMBL" id="KL605854">
    <property type="protein sequence ID" value="KER18222.1"/>
    <property type="molecule type" value="Genomic_DNA"/>
</dbReference>
<dbReference type="AlphaFoldDB" id="A0A074YYF8"/>
<reference evidence="1 2" key="1">
    <citation type="submission" date="2013-11" db="EMBL/GenBank/DDBJ databases">
        <title>Opisthorchis viverrini - life in the bile duct.</title>
        <authorList>
            <person name="Young N.D."/>
            <person name="Nagarajan N."/>
            <person name="Lin S.J."/>
            <person name="Korhonen P.K."/>
            <person name="Jex A.R."/>
            <person name="Hall R.S."/>
            <person name="Safavi-Hemami H."/>
            <person name="Kaewkong W."/>
            <person name="Bertrand D."/>
            <person name="Gao S."/>
            <person name="Seet Q."/>
            <person name="Wongkham S."/>
            <person name="Teh B.T."/>
            <person name="Wongkham C."/>
            <person name="Intapan P.M."/>
            <person name="Maleewong W."/>
            <person name="Yang X."/>
            <person name="Hu M."/>
            <person name="Wang Z."/>
            <person name="Hofmann A."/>
            <person name="Sternberg P.W."/>
            <person name="Tan P."/>
            <person name="Wang J."/>
            <person name="Gasser R.B."/>
        </authorList>
    </citation>
    <scope>NUCLEOTIDE SEQUENCE [LARGE SCALE GENOMIC DNA]</scope>
</reference>